<accession>A0ABM0X9F1</accession>
<dbReference type="Gene3D" id="3.30.70.100">
    <property type="match status" value="1"/>
</dbReference>
<dbReference type="InterPro" id="IPR051863">
    <property type="entry name" value="HIPP"/>
</dbReference>
<keyword evidence="2" id="KW-0479">Metal-binding</keyword>
<evidence type="ECO:0000256" key="4">
    <source>
        <dbReference type="ARBA" id="ARBA00023289"/>
    </source>
</evidence>
<gene>
    <name evidence="8" type="primary">LOC104761283</name>
</gene>
<name>A0ABM0X9F1_CAMSA</name>
<dbReference type="Proteomes" id="UP000694864">
    <property type="component" value="Chromosome 18"/>
</dbReference>
<dbReference type="SUPFAM" id="SSF55008">
    <property type="entry name" value="HMA, heavy metal-associated domain"/>
    <property type="match status" value="1"/>
</dbReference>
<protein>
    <submittedName>
        <fullName evidence="8">Uncharacterized protein LOC104761283</fullName>
    </submittedName>
</protein>
<dbReference type="RefSeq" id="XP_010482642.1">
    <property type="nucleotide sequence ID" value="XM_010484340.1"/>
</dbReference>
<keyword evidence="1" id="KW-0488">Methylation</keyword>
<evidence type="ECO:0000256" key="3">
    <source>
        <dbReference type="ARBA" id="ARBA00023288"/>
    </source>
</evidence>
<dbReference type="InterPro" id="IPR036163">
    <property type="entry name" value="HMA_dom_sf"/>
</dbReference>
<evidence type="ECO:0000313" key="8">
    <source>
        <dbReference type="RefSeq" id="XP_010482642.1"/>
    </source>
</evidence>
<keyword evidence="7" id="KW-1185">Reference proteome</keyword>
<evidence type="ECO:0000256" key="5">
    <source>
        <dbReference type="ARBA" id="ARBA00024045"/>
    </source>
</evidence>
<keyword evidence="4" id="KW-0636">Prenylation</keyword>
<dbReference type="PANTHER" id="PTHR45811:SF50">
    <property type="entry name" value="HEAVY METAL-ASSOCIATED ISOPRENYLATED PLANT PROTEIN 12-RELATED"/>
    <property type="match status" value="1"/>
</dbReference>
<reference evidence="7" key="1">
    <citation type="journal article" date="2014" name="Nat. Commun.">
        <title>The emerging biofuel crop Camelina sativa retains a highly undifferentiated hexaploid genome structure.</title>
        <authorList>
            <person name="Kagale S."/>
            <person name="Koh C."/>
            <person name="Nixon J."/>
            <person name="Bollina V."/>
            <person name="Clarke W.E."/>
            <person name="Tuteja R."/>
            <person name="Spillane C."/>
            <person name="Robinson S.J."/>
            <person name="Links M.G."/>
            <person name="Clarke C."/>
            <person name="Higgins E.E."/>
            <person name="Huebert T."/>
            <person name="Sharpe A.G."/>
            <person name="Parkin I.A."/>
        </authorList>
    </citation>
    <scope>NUCLEOTIDE SEQUENCE [LARGE SCALE GENOMIC DNA]</scope>
    <source>
        <strain evidence="7">cv. DH55</strain>
    </source>
</reference>
<reference evidence="8" key="2">
    <citation type="submission" date="2025-08" db="UniProtKB">
        <authorList>
            <consortium name="RefSeq"/>
        </authorList>
    </citation>
    <scope>IDENTIFICATION</scope>
    <source>
        <tissue evidence="8">Leaf</tissue>
    </source>
</reference>
<dbReference type="PANTHER" id="PTHR45811">
    <property type="entry name" value="COPPER TRANSPORT PROTEIN FAMILY-RELATED"/>
    <property type="match status" value="1"/>
</dbReference>
<evidence type="ECO:0000313" key="7">
    <source>
        <dbReference type="Proteomes" id="UP000694864"/>
    </source>
</evidence>
<dbReference type="PROSITE" id="PS50846">
    <property type="entry name" value="HMA_2"/>
    <property type="match status" value="1"/>
</dbReference>
<comment type="similarity">
    <text evidence="5">Belongs to the HIPP family.</text>
</comment>
<dbReference type="GeneID" id="104761283"/>
<organism evidence="7 8">
    <name type="scientific">Camelina sativa</name>
    <name type="common">False flax</name>
    <name type="synonym">Myagrum sativum</name>
    <dbReference type="NCBI Taxonomy" id="90675"/>
    <lineage>
        <taxon>Eukaryota</taxon>
        <taxon>Viridiplantae</taxon>
        <taxon>Streptophyta</taxon>
        <taxon>Embryophyta</taxon>
        <taxon>Tracheophyta</taxon>
        <taxon>Spermatophyta</taxon>
        <taxon>Magnoliopsida</taxon>
        <taxon>eudicotyledons</taxon>
        <taxon>Gunneridae</taxon>
        <taxon>Pentapetalae</taxon>
        <taxon>rosids</taxon>
        <taxon>malvids</taxon>
        <taxon>Brassicales</taxon>
        <taxon>Brassicaceae</taxon>
        <taxon>Camelineae</taxon>
        <taxon>Camelina</taxon>
    </lineage>
</organism>
<proteinExistence type="inferred from homology"/>
<evidence type="ECO:0000256" key="1">
    <source>
        <dbReference type="ARBA" id="ARBA00022481"/>
    </source>
</evidence>
<evidence type="ECO:0000259" key="6">
    <source>
        <dbReference type="PROSITE" id="PS50846"/>
    </source>
</evidence>
<feature type="domain" description="HMA" evidence="6">
    <location>
        <begin position="1"/>
        <end position="66"/>
    </location>
</feature>
<evidence type="ECO:0000256" key="2">
    <source>
        <dbReference type="ARBA" id="ARBA00022723"/>
    </source>
</evidence>
<dbReference type="InterPro" id="IPR006121">
    <property type="entry name" value="HMA_dom"/>
</dbReference>
<sequence>MQVVVLKLDFHCERMKQKAMATVCRLSGVKSVGVKDDKLTVTGDIDTYIIVKKLKKVCYTEIISVGPVKEPEKKPDPKKPSEPPEVVYWYPPQVPPYYQHFNGCVYEDPNTCVIS</sequence>
<keyword evidence="3" id="KW-0449">Lipoprotein</keyword>